<dbReference type="InterPro" id="IPR048477">
    <property type="entry name" value="YceM-like_C"/>
</dbReference>
<dbReference type="AlphaFoldDB" id="A0A2S6I9B3"/>
<dbReference type="InterPro" id="IPR036291">
    <property type="entry name" value="NAD(P)-bd_dom_sf"/>
</dbReference>
<dbReference type="GO" id="GO:0000166">
    <property type="term" value="F:nucleotide binding"/>
    <property type="evidence" value="ECO:0007669"/>
    <property type="project" value="InterPro"/>
</dbReference>
<sequence>MPPTSKLRIALIGLGDIADKAYLPLMTTHPGVEPVLCTRDADKLSELAARYRIAETYTDLSDLLDHRPDAAMVHSATESHAALVTALLEAGIPTFVDKPLSDSLTASAGLIDLARAKNCPLFVGFNRRYAPLISALKAKDAAIQMTWHKNRVDLPGDPRRFVFDDFIHVVDSLRFLGEGPVRHFTVHTRMRGDGLANVQVRWLQGDCLLTGGMNRVSGITEETVEYYTPGHKWQIEELHRGYHYHGNQTDRLGFGNWTPTLEQRGFGAMIDHWIAVVRGKPLPPDYLDGVLESHRLCEEIVGRVGDSLL</sequence>
<dbReference type="InterPro" id="IPR000683">
    <property type="entry name" value="Gfo/Idh/MocA-like_OxRdtase_N"/>
</dbReference>
<dbReference type="InterPro" id="IPR051317">
    <property type="entry name" value="Gfo/Idh/MocA_oxidoreduct"/>
</dbReference>
<proteinExistence type="predicted"/>
<dbReference type="SUPFAM" id="SSF55347">
    <property type="entry name" value="Glyceraldehyde-3-phosphate dehydrogenase-like, C-terminal domain"/>
    <property type="match status" value="1"/>
</dbReference>
<gene>
    <name evidence="3" type="ORF">CLV84_1054</name>
</gene>
<dbReference type="Gene3D" id="3.30.360.10">
    <property type="entry name" value="Dihydrodipicolinate Reductase, domain 2"/>
    <property type="match status" value="1"/>
</dbReference>
<dbReference type="Pfam" id="PF01408">
    <property type="entry name" value="GFO_IDH_MocA"/>
    <property type="match status" value="1"/>
</dbReference>
<dbReference type="RefSeq" id="WP_104418663.1">
    <property type="nucleotide sequence ID" value="NZ_PTJC01000005.1"/>
</dbReference>
<dbReference type="EMBL" id="PTJC01000005">
    <property type="protein sequence ID" value="PPK88090.1"/>
    <property type="molecule type" value="Genomic_DNA"/>
</dbReference>
<comment type="caution">
    <text evidence="3">The sequence shown here is derived from an EMBL/GenBank/DDBJ whole genome shotgun (WGS) entry which is preliminary data.</text>
</comment>
<dbReference type="OrthoDB" id="9781031at2"/>
<evidence type="ECO:0000313" key="3">
    <source>
        <dbReference type="EMBL" id="PPK88090.1"/>
    </source>
</evidence>
<feature type="domain" description="Gfo/Idh/MocA-like oxidoreductase N-terminal" evidence="1">
    <location>
        <begin position="7"/>
        <end position="125"/>
    </location>
</feature>
<reference evidence="3 4" key="1">
    <citation type="submission" date="2018-02" db="EMBL/GenBank/DDBJ databases">
        <title>Genomic Encyclopedia of Archaeal and Bacterial Type Strains, Phase II (KMG-II): from individual species to whole genera.</title>
        <authorList>
            <person name="Goeker M."/>
        </authorList>
    </citation>
    <scope>NUCLEOTIDE SEQUENCE [LARGE SCALE GENOMIC DNA]</scope>
    <source>
        <strain evidence="3 4">DSM 29526</strain>
    </source>
</reference>
<evidence type="ECO:0000259" key="1">
    <source>
        <dbReference type="Pfam" id="PF01408"/>
    </source>
</evidence>
<dbReference type="SUPFAM" id="SSF51735">
    <property type="entry name" value="NAD(P)-binding Rossmann-fold domains"/>
    <property type="match status" value="1"/>
</dbReference>
<organism evidence="3 4">
    <name type="scientific">Neolewinella xylanilytica</name>
    <dbReference type="NCBI Taxonomy" id="1514080"/>
    <lineage>
        <taxon>Bacteria</taxon>
        <taxon>Pseudomonadati</taxon>
        <taxon>Bacteroidota</taxon>
        <taxon>Saprospiria</taxon>
        <taxon>Saprospirales</taxon>
        <taxon>Lewinellaceae</taxon>
        <taxon>Neolewinella</taxon>
    </lineage>
</organism>
<evidence type="ECO:0000259" key="2">
    <source>
        <dbReference type="Pfam" id="PF21378"/>
    </source>
</evidence>
<evidence type="ECO:0000313" key="4">
    <source>
        <dbReference type="Proteomes" id="UP000237662"/>
    </source>
</evidence>
<dbReference type="PANTHER" id="PTHR43708:SF4">
    <property type="entry name" value="OXIDOREDUCTASE YCEM-RELATED"/>
    <property type="match status" value="1"/>
</dbReference>
<dbReference type="Pfam" id="PF21378">
    <property type="entry name" value="YceM-like_C"/>
    <property type="match status" value="1"/>
</dbReference>
<accession>A0A2S6I9B3</accession>
<protein>
    <submittedName>
        <fullName evidence="3">Virulence factor</fullName>
    </submittedName>
</protein>
<dbReference type="PANTHER" id="PTHR43708">
    <property type="entry name" value="CONSERVED EXPRESSED OXIDOREDUCTASE (EUROFUNG)"/>
    <property type="match status" value="1"/>
</dbReference>
<feature type="domain" description="YceM-like C-terminal" evidence="2">
    <location>
        <begin position="139"/>
        <end position="240"/>
    </location>
</feature>
<dbReference type="Gene3D" id="3.40.50.720">
    <property type="entry name" value="NAD(P)-binding Rossmann-like Domain"/>
    <property type="match status" value="1"/>
</dbReference>
<name>A0A2S6I9B3_9BACT</name>
<dbReference type="Proteomes" id="UP000237662">
    <property type="component" value="Unassembled WGS sequence"/>
</dbReference>
<keyword evidence="4" id="KW-1185">Reference proteome</keyword>